<keyword evidence="2" id="KW-1185">Reference proteome</keyword>
<evidence type="ECO:0000313" key="2">
    <source>
        <dbReference type="Proteomes" id="UP000027491"/>
    </source>
</evidence>
<protein>
    <submittedName>
        <fullName evidence="1">Uncharacterized protein</fullName>
    </submittedName>
</protein>
<dbReference type="EMBL" id="KJ567043">
    <property type="protein sequence ID" value="AID58925.1"/>
    <property type="molecule type" value="Genomic_DNA"/>
</dbReference>
<gene>
    <name evidence="1" type="primary">106</name>
    <name evidence="1" type="ORF">PBI_GAIA_106</name>
</gene>
<evidence type="ECO:0000313" key="1">
    <source>
        <dbReference type="EMBL" id="AID58925.1"/>
    </source>
</evidence>
<sequence>MKLKQVWHPVHQWEEVAHNMWGKVDDRAAYLEKAIQFTGNHELYGFFMRRVCKEWPISTENAFTDPHLNHKAWVGHAACALAMGCPEDIVRKAWSYLSDEQKLLANSEASAAISDWRRAYIANKGLCEDVAG</sequence>
<organism evidence="1 2">
    <name type="scientific">Mycobacterium phage Gaia</name>
    <dbReference type="NCBI Taxonomy" id="1486472"/>
    <lineage>
        <taxon>Viruses</taxon>
        <taxon>Duplodnaviria</taxon>
        <taxon>Heunggongvirae</taxon>
        <taxon>Uroviricota</taxon>
        <taxon>Caudoviricetes</taxon>
        <taxon>Gaiavirus</taxon>
        <taxon>Gaiavirus gaia</taxon>
    </lineage>
</organism>
<accession>A0A068F8T6</accession>
<name>A0A068F8T6_9CAUD</name>
<proteinExistence type="predicted"/>
<dbReference type="KEGG" id="vg:23679612"/>
<dbReference type="RefSeq" id="YP_009124848.1">
    <property type="nucleotide sequence ID" value="NC_026590.1"/>
</dbReference>
<reference evidence="1 2" key="1">
    <citation type="submission" date="2014-03" db="EMBL/GenBank/DDBJ databases">
        <authorList>
            <person name="Yoder B.A."/>
            <person name="Colicchio M.A."/>
            <person name="Schafer C.E."/>
            <person name="Abrahim M.R."/>
            <person name="Adkins N.L."/>
            <person name="Burke K.A."/>
            <person name="Churilla B.M."/>
            <person name="Cohen K.L."/>
            <person name="Fasoranti T.O."/>
            <person name="Genkil J.S."/>
            <person name="Kramer Z.J."/>
            <person name="Prout A.K."/>
            <person name="Schwarz A.G."/>
            <person name="Tish M."/>
            <person name="Vispute N."/>
            <person name="Wilkes K.E."/>
            <person name="Williams C.R."/>
            <person name="Xiao X."/>
            <person name="Yu V.J."/>
            <person name="Lapin J.S."/>
            <person name="Ott C.T."/>
            <person name="Walburn T.D."/>
            <person name="Bradley K.W."/>
            <person name="Clarke D.Q."/>
            <person name="Lewis M.F."/>
            <person name="Barker L.P."/>
            <person name="Bailey C."/>
            <person name="Asai D.J."/>
            <person name="Bowman C.A."/>
            <person name="Russell D.A."/>
            <person name="Pope W.H."/>
            <person name="Jacobs-Sera D."/>
            <person name="Hendrix R.W."/>
            <person name="Hatfull G.F."/>
        </authorList>
    </citation>
    <scope>NUCLEOTIDE SEQUENCE [LARGE SCALE GENOMIC DNA]</scope>
</reference>
<dbReference type="GeneID" id="23679612"/>
<dbReference type="Proteomes" id="UP000027491">
    <property type="component" value="Segment"/>
</dbReference>